<proteinExistence type="predicted"/>
<accession>A0ABW5N9R3</accession>
<dbReference type="Proteomes" id="UP001597459">
    <property type="component" value="Unassembled WGS sequence"/>
</dbReference>
<dbReference type="EMBL" id="JBHULX010000013">
    <property type="protein sequence ID" value="MFD2590918.1"/>
    <property type="molecule type" value="Genomic_DNA"/>
</dbReference>
<reference evidence="2" key="1">
    <citation type="journal article" date="2019" name="Int. J. Syst. Evol. Microbiol.">
        <title>The Global Catalogue of Microorganisms (GCM) 10K type strain sequencing project: providing services to taxonomists for standard genome sequencing and annotation.</title>
        <authorList>
            <consortium name="The Broad Institute Genomics Platform"/>
            <consortium name="The Broad Institute Genome Sequencing Center for Infectious Disease"/>
            <person name="Wu L."/>
            <person name="Ma J."/>
        </authorList>
    </citation>
    <scope>NUCLEOTIDE SEQUENCE [LARGE SCALE GENOMIC DNA]</scope>
    <source>
        <strain evidence="2">KCTC 42423</strain>
    </source>
</reference>
<dbReference type="InterPro" id="IPR046228">
    <property type="entry name" value="DUF6261"/>
</dbReference>
<dbReference type="RefSeq" id="WP_176027417.1">
    <property type="nucleotide sequence ID" value="NZ_JBHSJV010000001.1"/>
</dbReference>
<evidence type="ECO:0000313" key="1">
    <source>
        <dbReference type="EMBL" id="MFD2590918.1"/>
    </source>
</evidence>
<dbReference type="Pfam" id="PF19775">
    <property type="entry name" value="DUF6261"/>
    <property type="match status" value="1"/>
</dbReference>
<comment type="caution">
    <text evidence="1">The sequence shown here is derived from an EMBL/GenBank/DDBJ whole genome shotgun (WGS) entry which is preliminary data.</text>
</comment>
<keyword evidence="2" id="KW-1185">Reference proteome</keyword>
<gene>
    <name evidence="1" type="ORF">ACFSTE_08760</name>
</gene>
<protein>
    <submittedName>
        <fullName evidence="1">DUF6261 family protein</fullName>
    </submittedName>
</protein>
<evidence type="ECO:0000313" key="2">
    <source>
        <dbReference type="Proteomes" id="UP001597459"/>
    </source>
</evidence>
<organism evidence="1 2">
    <name type="scientific">Aquimarina hainanensis</name>
    <dbReference type="NCBI Taxonomy" id="1578017"/>
    <lineage>
        <taxon>Bacteria</taxon>
        <taxon>Pseudomonadati</taxon>
        <taxon>Bacteroidota</taxon>
        <taxon>Flavobacteriia</taxon>
        <taxon>Flavobacteriales</taxon>
        <taxon>Flavobacteriaceae</taxon>
        <taxon>Aquimarina</taxon>
    </lineage>
</organism>
<sequence length="247" mass="28009">MNTPYLSRFRHGGFLQYMKDILSLLVQQDLNTLQLTTQKAALEAPVEKIDAAFQQEKGSTLTQEIILLDERRDRAIVGIKTLAEAYTYHFKAAVAEAGRAILSMIQAHGTSIQRMSYQEETATLDNIIDELENDRELVASVRRLHLESWVTELKSANTLFTHSYLERVEETAANQVYDIKELRKEATDAYRILMRHIEAHATLGNHEVYPILVNQIDVLAGQYNQVIENRAATKVSSQVVSSDGQNF</sequence>
<name>A0ABW5N9R3_9FLAO</name>